<dbReference type="Pfam" id="PF00583">
    <property type="entry name" value="Acetyltransf_1"/>
    <property type="match status" value="1"/>
</dbReference>
<dbReference type="Proteomes" id="UP000294225">
    <property type="component" value="Unassembled WGS sequence"/>
</dbReference>
<dbReference type="InterPro" id="IPR000182">
    <property type="entry name" value="GNAT_dom"/>
</dbReference>
<proteinExistence type="predicted"/>
<gene>
    <name evidence="2" type="ORF">E0H92_08145</name>
</gene>
<keyword evidence="2" id="KW-0808">Transferase</keyword>
<organism evidence="2 3">
    <name type="scientific">Kribbella speibonae</name>
    <dbReference type="NCBI Taxonomy" id="1572660"/>
    <lineage>
        <taxon>Bacteria</taxon>
        <taxon>Bacillati</taxon>
        <taxon>Actinomycetota</taxon>
        <taxon>Actinomycetes</taxon>
        <taxon>Propionibacteriales</taxon>
        <taxon>Kribbellaceae</taxon>
        <taxon>Kribbella</taxon>
    </lineage>
</organism>
<name>A0A4R0J7H9_9ACTN</name>
<dbReference type="PROSITE" id="PS51186">
    <property type="entry name" value="GNAT"/>
    <property type="match status" value="1"/>
</dbReference>
<sequence>MPATDGTGPRRSCPAALQHLIEAVFLHTPPDTSAYHSHPWSANQVLALDPNECKPAPATVGPMVNVRPAGPDAWPDVQAVMGERGDPSRCFCQYFRLRGKAWSASSPENNRAGLRSQVCDGEQAPGVLAYDGSAPVGWCAAGPRTTYPRVEASPNWRTDHPDAWVITCFVVPVGHRRQGIAGELVHGALELARSYGAGTVEACAVDTAVAGRIPSADLYRGPLSVYLDAGFTEVSRTSPQWVLVRATPRPAGRSGTSGR</sequence>
<feature type="domain" description="N-acetyltransferase" evidence="1">
    <location>
        <begin position="64"/>
        <end position="250"/>
    </location>
</feature>
<evidence type="ECO:0000313" key="2">
    <source>
        <dbReference type="EMBL" id="TCC41610.1"/>
    </source>
</evidence>
<evidence type="ECO:0000259" key="1">
    <source>
        <dbReference type="PROSITE" id="PS51186"/>
    </source>
</evidence>
<reference evidence="2 3" key="1">
    <citation type="submission" date="2019-02" db="EMBL/GenBank/DDBJ databases">
        <title>Kribbella capetownensis sp. nov. and Kribbella speibonae sp. nov., isolated from soil.</title>
        <authorList>
            <person name="Curtis S.M."/>
            <person name="Norton I."/>
            <person name="Everest G.J."/>
            <person name="Meyers P.R."/>
        </authorList>
    </citation>
    <scope>NUCLEOTIDE SEQUENCE [LARGE SCALE GENOMIC DNA]</scope>
    <source>
        <strain evidence="2 3">YM55</strain>
    </source>
</reference>
<protein>
    <submittedName>
        <fullName evidence="2">N-acetyltransferase</fullName>
    </submittedName>
</protein>
<dbReference type="SUPFAM" id="SSF55729">
    <property type="entry name" value="Acyl-CoA N-acyltransferases (Nat)"/>
    <property type="match status" value="1"/>
</dbReference>
<evidence type="ECO:0000313" key="3">
    <source>
        <dbReference type="Proteomes" id="UP000294225"/>
    </source>
</evidence>
<dbReference type="CDD" id="cd04301">
    <property type="entry name" value="NAT_SF"/>
    <property type="match status" value="1"/>
</dbReference>
<dbReference type="AlphaFoldDB" id="A0A4R0J7H9"/>
<dbReference type="EMBL" id="SJKC01000001">
    <property type="protein sequence ID" value="TCC41610.1"/>
    <property type="molecule type" value="Genomic_DNA"/>
</dbReference>
<dbReference type="Gene3D" id="3.40.630.30">
    <property type="match status" value="1"/>
</dbReference>
<dbReference type="GO" id="GO:0016747">
    <property type="term" value="F:acyltransferase activity, transferring groups other than amino-acyl groups"/>
    <property type="evidence" value="ECO:0007669"/>
    <property type="project" value="InterPro"/>
</dbReference>
<comment type="caution">
    <text evidence="2">The sequence shown here is derived from an EMBL/GenBank/DDBJ whole genome shotgun (WGS) entry which is preliminary data.</text>
</comment>
<accession>A0A4R0J7H9</accession>
<dbReference type="InterPro" id="IPR016181">
    <property type="entry name" value="Acyl_CoA_acyltransferase"/>
</dbReference>